<keyword evidence="1" id="KW-0732">Signal</keyword>
<accession>A0A239HY69</accession>
<evidence type="ECO:0000313" key="3">
    <source>
        <dbReference type="Proteomes" id="UP000198393"/>
    </source>
</evidence>
<dbReference type="Pfam" id="PF13852">
    <property type="entry name" value="DUF4197"/>
    <property type="match status" value="1"/>
</dbReference>
<name>A0A239HY69_EKHLU</name>
<evidence type="ECO:0008006" key="4">
    <source>
        <dbReference type="Google" id="ProtNLM"/>
    </source>
</evidence>
<dbReference type="AlphaFoldDB" id="A0A239HY69"/>
<feature type="signal peptide" evidence="1">
    <location>
        <begin position="1"/>
        <end position="21"/>
    </location>
</feature>
<dbReference type="PROSITE" id="PS51257">
    <property type="entry name" value="PROKAR_LIPOPROTEIN"/>
    <property type="match status" value="1"/>
</dbReference>
<gene>
    <name evidence="2" type="ORF">SAMN05421640_1569</name>
</gene>
<dbReference type="InterPro" id="IPR025245">
    <property type="entry name" value="DUF4197"/>
</dbReference>
<dbReference type="Proteomes" id="UP000198393">
    <property type="component" value="Unassembled WGS sequence"/>
</dbReference>
<evidence type="ECO:0000256" key="1">
    <source>
        <dbReference type="SAM" id="SignalP"/>
    </source>
</evidence>
<evidence type="ECO:0000313" key="2">
    <source>
        <dbReference type="EMBL" id="SNS86225.1"/>
    </source>
</evidence>
<dbReference type="OrthoDB" id="5292580at2"/>
<proteinExistence type="predicted"/>
<keyword evidence="3" id="KW-1185">Reference proteome</keyword>
<dbReference type="EMBL" id="FZPD01000002">
    <property type="protein sequence ID" value="SNS86225.1"/>
    <property type="molecule type" value="Genomic_DNA"/>
</dbReference>
<protein>
    <recommendedName>
        <fullName evidence="4">DUF4197 domain-containing protein</fullName>
    </recommendedName>
</protein>
<organism evidence="2 3">
    <name type="scientific">Ekhidna lutea</name>
    <dbReference type="NCBI Taxonomy" id="447679"/>
    <lineage>
        <taxon>Bacteria</taxon>
        <taxon>Pseudomonadati</taxon>
        <taxon>Bacteroidota</taxon>
        <taxon>Cytophagia</taxon>
        <taxon>Cytophagales</taxon>
        <taxon>Reichenbachiellaceae</taxon>
        <taxon>Ekhidna</taxon>
    </lineage>
</organism>
<feature type="chain" id="PRO_5013009162" description="DUF4197 domain-containing protein" evidence="1">
    <location>
        <begin position="22"/>
        <end position="237"/>
    </location>
</feature>
<reference evidence="2 3" key="1">
    <citation type="submission" date="2017-06" db="EMBL/GenBank/DDBJ databases">
        <authorList>
            <person name="Kim H.J."/>
            <person name="Triplett B.A."/>
        </authorList>
    </citation>
    <scope>NUCLEOTIDE SEQUENCE [LARGE SCALE GENOMIC DNA]</scope>
    <source>
        <strain evidence="2 3">DSM 19307</strain>
    </source>
</reference>
<sequence length="237" mass="26446">MNSRVKVLLMTLLLFGCTAQQIQSISDAIGLEEELTAEQVASGLKEALVKGVTTGTQKVGKVDGYFKNPQIKIPFPPDIQKVENTLRDVGLGNEVDRFVKTLNRGAEEAAKEAKPVFVSAIKQMTIDDAWDILKGTDKEAATNYLMRTTSDELRDKFSPIVKRALGQTNATKYYSEIITRYNKIPMVEDVNPDLESYATEKAMEGLFFMIASEEKKIRANPSARTSDLLKKVFKEQD</sequence>